<name>A0ABT6R085_9BACL</name>
<comment type="caution">
    <text evidence="2">The sequence shown here is derived from an EMBL/GenBank/DDBJ whole genome shotgun (WGS) entry which is preliminary data.</text>
</comment>
<evidence type="ECO:0000256" key="1">
    <source>
        <dbReference type="SAM" id="Phobius"/>
    </source>
</evidence>
<protein>
    <submittedName>
        <fullName evidence="2">Uncharacterized protein</fullName>
    </submittedName>
</protein>
<dbReference type="EMBL" id="JASBQV010000005">
    <property type="protein sequence ID" value="MDI3234349.1"/>
    <property type="molecule type" value="Genomic_DNA"/>
</dbReference>
<organism evidence="2 3">
    <name type="scientific">Exiguobacterium antarcticum</name>
    <dbReference type="NCBI Taxonomy" id="132920"/>
    <lineage>
        <taxon>Bacteria</taxon>
        <taxon>Bacillati</taxon>
        <taxon>Bacillota</taxon>
        <taxon>Bacilli</taxon>
        <taxon>Bacillales</taxon>
        <taxon>Bacillales Family XII. Incertae Sedis</taxon>
        <taxon>Exiguobacterium</taxon>
    </lineage>
</organism>
<keyword evidence="1" id="KW-0472">Membrane</keyword>
<keyword evidence="1" id="KW-1133">Transmembrane helix</keyword>
<keyword evidence="3" id="KW-1185">Reference proteome</keyword>
<feature type="transmembrane region" description="Helical" evidence="1">
    <location>
        <begin position="26"/>
        <end position="56"/>
    </location>
</feature>
<proteinExistence type="predicted"/>
<evidence type="ECO:0000313" key="2">
    <source>
        <dbReference type="EMBL" id="MDI3234349.1"/>
    </source>
</evidence>
<feature type="transmembrane region" description="Helical" evidence="1">
    <location>
        <begin position="107"/>
        <end position="125"/>
    </location>
</feature>
<accession>A0ABT6R085</accession>
<reference evidence="2 3" key="1">
    <citation type="submission" date="2023-04" db="EMBL/GenBank/DDBJ databases">
        <title>Antarctic isolates genomes.</title>
        <authorList>
            <person name="Dimov S.G."/>
        </authorList>
    </citation>
    <scope>NUCLEOTIDE SEQUENCE [LARGE SCALE GENOMIC DNA]</scope>
    <source>
        <strain evidence="2 3">AL19</strain>
    </source>
</reference>
<feature type="transmembrane region" description="Helical" evidence="1">
    <location>
        <begin position="80"/>
        <end position="101"/>
    </location>
</feature>
<keyword evidence="1" id="KW-0812">Transmembrane</keyword>
<evidence type="ECO:0000313" key="3">
    <source>
        <dbReference type="Proteomes" id="UP001243286"/>
    </source>
</evidence>
<gene>
    <name evidence="2" type="ORF">QK289_04975</name>
</gene>
<dbReference type="RefSeq" id="WP_282355058.1">
    <property type="nucleotide sequence ID" value="NZ_JASBQV010000005.1"/>
</dbReference>
<sequence>MEIGTVQQTELKALYQEMHQRTTAKVWGVLALFLFVSSMIEQPLLALIIPILYFVYDATVQHRRFQVVARYTTEKSASRLFRLHVGVGLFQYGALAALIVLTANRSSTVFLLGLCLGVIPFYWLCRRFLIYRSKQIDPTYISETDIQQG</sequence>
<dbReference type="Proteomes" id="UP001243286">
    <property type="component" value="Unassembled WGS sequence"/>
</dbReference>